<evidence type="ECO:0000313" key="5">
    <source>
        <dbReference type="EMBL" id="RMX08368.1"/>
    </source>
</evidence>
<evidence type="ECO:0000256" key="3">
    <source>
        <dbReference type="ARBA" id="ARBA00023027"/>
    </source>
</evidence>
<evidence type="ECO:0000259" key="4">
    <source>
        <dbReference type="Pfam" id="PF00171"/>
    </source>
</evidence>
<dbReference type="InterPro" id="IPR015590">
    <property type="entry name" value="Aldehyde_DH_dom"/>
</dbReference>
<keyword evidence="2" id="KW-0560">Oxidoreductase</keyword>
<dbReference type="InterPro" id="IPR010061">
    <property type="entry name" value="MeMal-semiAld_DH"/>
</dbReference>
<sequence length="503" mass="54078">MTTTITHWISGARADATSGQQLPVYNPATGAVTGQVQLASHADVDAAVASAKAAFPAWSNLPPLRRARVLNQFLALLNVHRDDLARMITAEHGKVFTDAQGEVTRGIEIVEFACGAPQLLKSDFTDQVSTNIDNWTLRQPLGVVAGITPFNFPVMVPMWMFPMALATGNTFVLKPSPIDPSPSLFIAELLKEAGLPDGVFNVVQGDKEAVGALIAHPDVQAISFVGSTPIANHIYETGARHGKRVQALGGAKNHLVVMPDADMDQVVDALIGAAYGSAGERCMAVSVAVFVGDDTADKVLPKLIERTKALKVLDGTNLDAEMGPIVTRAAHERISGYIEQGIREGAQLLVDGRGFDGAQAGTGCEGGFWMGGTLFDHVSTDMRIYKEEIFGPVLACVRVPDFAEAVRIINEHEFGNGVSCYTRDGHIAREFGRRIQVGMVGINVPIPVPMAWHGFGGWKKSLFGDMHAYGEEGVRFYTKQKSIMQRWPQATAKGAEFAMPTSK</sequence>
<dbReference type="Gene3D" id="3.40.605.10">
    <property type="entry name" value="Aldehyde Dehydrogenase, Chain A, domain 1"/>
    <property type="match status" value="1"/>
</dbReference>
<dbReference type="GO" id="GO:0006210">
    <property type="term" value="P:thymine catabolic process"/>
    <property type="evidence" value="ECO:0007669"/>
    <property type="project" value="TreeGrafter"/>
</dbReference>
<dbReference type="FunFam" id="3.40.605.10:FF:000003">
    <property type="entry name" value="Methylmalonate-semialdehyde dehydrogenase [acylating]"/>
    <property type="match status" value="1"/>
</dbReference>
<dbReference type="FunFam" id="3.40.309.10:FF:000002">
    <property type="entry name" value="Methylmalonate-semialdehyde dehydrogenase (Acylating)"/>
    <property type="match status" value="1"/>
</dbReference>
<organism evidence="5 6">
    <name type="scientific">Corticibacter populi</name>
    <dbReference type="NCBI Taxonomy" id="1550736"/>
    <lineage>
        <taxon>Bacteria</taxon>
        <taxon>Pseudomonadati</taxon>
        <taxon>Pseudomonadota</taxon>
        <taxon>Betaproteobacteria</taxon>
        <taxon>Burkholderiales</taxon>
        <taxon>Comamonadaceae</taxon>
        <taxon>Corticibacter</taxon>
    </lineage>
</organism>
<dbReference type="Pfam" id="PF00171">
    <property type="entry name" value="Aldedh"/>
    <property type="match status" value="1"/>
</dbReference>
<dbReference type="SUPFAM" id="SSF53720">
    <property type="entry name" value="ALDH-like"/>
    <property type="match status" value="1"/>
</dbReference>
<dbReference type="CDD" id="cd07085">
    <property type="entry name" value="ALDH_F6_MMSDH"/>
    <property type="match status" value="1"/>
</dbReference>
<protein>
    <recommendedName>
        <fullName evidence="1">methylmalonate-semialdehyde dehydrogenase (CoA acylating)</fullName>
        <ecNumber evidence="1">1.2.1.27</ecNumber>
    </recommendedName>
</protein>
<dbReference type="GO" id="GO:0004491">
    <property type="term" value="F:methylmalonate-semialdehyde dehydrogenase (acylating, NAD) activity"/>
    <property type="evidence" value="ECO:0007669"/>
    <property type="project" value="UniProtKB-EC"/>
</dbReference>
<feature type="domain" description="Aldehyde dehydrogenase" evidence="4">
    <location>
        <begin position="17"/>
        <end position="483"/>
    </location>
</feature>
<dbReference type="NCBIfam" id="TIGR01722">
    <property type="entry name" value="MMSDH"/>
    <property type="match status" value="1"/>
</dbReference>
<dbReference type="InterPro" id="IPR016162">
    <property type="entry name" value="Ald_DH_N"/>
</dbReference>
<dbReference type="RefSeq" id="WP_122226492.1">
    <property type="nucleotide sequence ID" value="NZ_RDQO01000001.1"/>
</dbReference>
<keyword evidence="6" id="KW-1185">Reference proteome</keyword>
<dbReference type="Proteomes" id="UP000278006">
    <property type="component" value="Unassembled WGS sequence"/>
</dbReference>
<evidence type="ECO:0000256" key="1">
    <source>
        <dbReference type="ARBA" id="ARBA00013048"/>
    </source>
</evidence>
<evidence type="ECO:0000256" key="2">
    <source>
        <dbReference type="ARBA" id="ARBA00023002"/>
    </source>
</evidence>
<dbReference type="Gene3D" id="3.40.309.10">
    <property type="entry name" value="Aldehyde Dehydrogenase, Chain A, domain 2"/>
    <property type="match status" value="1"/>
</dbReference>
<dbReference type="PANTHER" id="PTHR43866:SF4">
    <property type="entry name" value="MALONATE-SEMIALDEHYDE DEHYDROGENASE"/>
    <property type="match status" value="1"/>
</dbReference>
<reference evidence="5 6" key="1">
    <citation type="submission" date="2018-10" db="EMBL/GenBank/DDBJ databases">
        <title>Draft genome of Cortibacter populi DSM10536.</title>
        <authorList>
            <person name="Bernier A.-M."/>
            <person name="Bernard K."/>
        </authorList>
    </citation>
    <scope>NUCLEOTIDE SEQUENCE [LARGE SCALE GENOMIC DNA]</scope>
    <source>
        <strain evidence="5 6">DSM 105136</strain>
    </source>
</reference>
<comment type="caution">
    <text evidence="5">The sequence shown here is derived from an EMBL/GenBank/DDBJ whole genome shotgun (WGS) entry which is preliminary data.</text>
</comment>
<keyword evidence="3" id="KW-0520">NAD</keyword>
<dbReference type="PROSITE" id="PS00070">
    <property type="entry name" value="ALDEHYDE_DEHYDR_CYS"/>
    <property type="match status" value="1"/>
</dbReference>
<dbReference type="GO" id="GO:0006574">
    <property type="term" value="P:L-valine catabolic process"/>
    <property type="evidence" value="ECO:0007669"/>
    <property type="project" value="TreeGrafter"/>
</dbReference>
<accession>A0A3M6QZH0</accession>
<dbReference type="InterPro" id="IPR016160">
    <property type="entry name" value="Ald_DH_CS_CYS"/>
</dbReference>
<gene>
    <name evidence="5" type="ORF">D8I35_04560</name>
</gene>
<evidence type="ECO:0000313" key="6">
    <source>
        <dbReference type="Proteomes" id="UP000278006"/>
    </source>
</evidence>
<dbReference type="OrthoDB" id="6187633at2"/>
<dbReference type="InterPro" id="IPR016161">
    <property type="entry name" value="Ald_DH/histidinol_DH"/>
</dbReference>
<dbReference type="AlphaFoldDB" id="A0A3M6QZH0"/>
<dbReference type="EMBL" id="RDQO01000001">
    <property type="protein sequence ID" value="RMX08368.1"/>
    <property type="molecule type" value="Genomic_DNA"/>
</dbReference>
<dbReference type="EC" id="1.2.1.27" evidence="1"/>
<name>A0A3M6QZH0_9BURK</name>
<dbReference type="InterPro" id="IPR016163">
    <property type="entry name" value="Ald_DH_C"/>
</dbReference>
<dbReference type="PANTHER" id="PTHR43866">
    <property type="entry name" value="MALONATE-SEMIALDEHYDE DEHYDROGENASE"/>
    <property type="match status" value="1"/>
</dbReference>
<proteinExistence type="predicted"/>